<protein>
    <recommendedName>
        <fullName evidence="3">Mos1 transposase HTH domain-containing protein</fullName>
    </recommendedName>
</protein>
<proteinExistence type="predicted"/>
<sequence>MDKFRVLIKYCFLKGKNIVETKTCLDAEFPDTGPGKSTIKD</sequence>
<gene>
    <name evidence="1" type="ORF">GWI33_000637</name>
</gene>
<feature type="non-terminal residue" evidence="1">
    <location>
        <position position="41"/>
    </location>
</feature>
<organism evidence="1 2">
    <name type="scientific">Rhynchophorus ferrugineus</name>
    <name type="common">Red palm weevil</name>
    <name type="synonym">Curculio ferrugineus</name>
    <dbReference type="NCBI Taxonomy" id="354439"/>
    <lineage>
        <taxon>Eukaryota</taxon>
        <taxon>Metazoa</taxon>
        <taxon>Ecdysozoa</taxon>
        <taxon>Arthropoda</taxon>
        <taxon>Hexapoda</taxon>
        <taxon>Insecta</taxon>
        <taxon>Pterygota</taxon>
        <taxon>Neoptera</taxon>
        <taxon>Endopterygota</taxon>
        <taxon>Coleoptera</taxon>
        <taxon>Polyphaga</taxon>
        <taxon>Cucujiformia</taxon>
        <taxon>Curculionidae</taxon>
        <taxon>Dryophthorinae</taxon>
        <taxon>Rhynchophorus</taxon>
    </lineage>
</organism>
<evidence type="ECO:0000313" key="2">
    <source>
        <dbReference type="Proteomes" id="UP000625711"/>
    </source>
</evidence>
<name>A0A834M1G4_RHYFE</name>
<accession>A0A834M1G4</accession>
<comment type="caution">
    <text evidence="1">The sequence shown here is derived from an EMBL/GenBank/DDBJ whole genome shotgun (WGS) entry which is preliminary data.</text>
</comment>
<evidence type="ECO:0008006" key="3">
    <source>
        <dbReference type="Google" id="ProtNLM"/>
    </source>
</evidence>
<dbReference type="OrthoDB" id="8189655at2759"/>
<keyword evidence="2" id="KW-1185">Reference proteome</keyword>
<dbReference type="Proteomes" id="UP000625711">
    <property type="component" value="Unassembled WGS sequence"/>
</dbReference>
<reference evidence="1" key="1">
    <citation type="submission" date="2020-08" db="EMBL/GenBank/DDBJ databases">
        <title>Genome sequencing and assembly of the red palm weevil Rhynchophorus ferrugineus.</title>
        <authorList>
            <person name="Dias G.B."/>
            <person name="Bergman C.M."/>
            <person name="Manee M."/>
        </authorList>
    </citation>
    <scope>NUCLEOTIDE SEQUENCE</scope>
    <source>
        <strain evidence="1">AA-2017</strain>
        <tissue evidence="1">Whole larva</tissue>
    </source>
</reference>
<dbReference type="EMBL" id="JAACXV010018276">
    <property type="protein sequence ID" value="KAF7264106.1"/>
    <property type="molecule type" value="Genomic_DNA"/>
</dbReference>
<dbReference type="AlphaFoldDB" id="A0A834M1G4"/>
<evidence type="ECO:0000313" key="1">
    <source>
        <dbReference type="EMBL" id="KAF7264106.1"/>
    </source>
</evidence>